<keyword evidence="3" id="KW-0808">Transferase</keyword>
<evidence type="ECO:0000313" key="4">
    <source>
        <dbReference type="Proteomes" id="UP000236754"/>
    </source>
</evidence>
<organism evidence="3 4">
    <name type="scientific">Actinacidiphila yanglinensis</name>
    <dbReference type="NCBI Taxonomy" id="310779"/>
    <lineage>
        <taxon>Bacteria</taxon>
        <taxon>Bacillati</taxon>
        <taxon>Actinomycetota</taxon>
        <taxon>Actinomycetes</taxon>
        <taxon>Kitasatosporales</taxon>
        <taxon>Streptomycetaceae</taxon>
        <taxon>Actinacidiphila</taxon>
    </lineage>
</organism>
<dbReference type="AlphaFoldDB" id="A0A1H6C8S1"/>
<dbReference type="InterPro" id="IPR036388">
    <property type="entry name" value="WH-like_DNA-bd_sf"/>
</dbReference>
<proteinExistence type="inferred from homology"/>
<evidence type="ECO:0000259" key="2">
    <source>
        <dbReference type="Pfam" id="PF12802"/>
    </source>
</evidence>
<keyword evidence="4" id="KW-1185">Reference proteome</keyword>
<comment type="similarity">
    <text evidence="1">Belongs to the ROK (NagC/XylR) family.</text>
</comment>
<evidence type="ECO:0000313" key="3">
    <source>
        <dbReference type="EMBL" id="SEG69293.1"/>
    </source>
</evidence>
<dbReference type="Gene3D" id="3.30.420.40">
    <property type="match status" value="2"/>
</dbReference>
<dbReference type="Gene3D" id="1.10.10.10">
    <property type="entry name" value="Winged helix-like DNA-binding domain superfamily/Winged helix DNA-binding domain"/>
    <property type="match status" value="1"/>
</dbReference>
<evidence type="ECO:0000256" key="1">
    <source>
        <dbReference type="ARBA" id="ARBA00006479"/>
    </source>
</evidence>
<dbReference type="InterPro" id="IPR000835">
    <property type="entry name" value="HTH_MarR-typ"/>
</dbReference>
<dbReference type="EMBL" id="FNVU01000008">
    <property type="protein sequence ID" value="SEG69293.1"/>
    <property type="molecule type" value="Genomic_DNA"/>
</dbReference>
<reference evidence="3 4" key="1">
    <citation type="submission" date="2016-10" db="EMBL/GenBank/DDBJ databases">
        <authorList>
            <person name="de Groot N.N."/>
        </authorList>
    </citation>
    <scope>NUCLEOTIDE SEQUENCE [LARGE SCALE GENOMIC DNA]</scope>
    <source>
        <strain evidence="3 4">CGMCC 4.2023</strain>
    </source>
</reference>
<sequence length="413" mass="42163">MNRTGTNLPAVGEYNQTVVLDAIRRRPEGITRSELAALTALSGMTVTKVCRRLLDAGLVDEQGRRNSGPGKPAAVVKLNPSGGFAVGVHIDPAAVTYVLVDLSGTVRDHSRTGTPTAGDPSAVIDEMANAIEALIAGSAVDRSRILGIGIASPGPVNVEEGLLLNPPMMPTWHQVALRRALAEATGLPVLLEKDTTAAVVAELWFADPTSSRDFAFMYYGTGLGTGLSVAGEVVRGIGSNAGDAGHITVDPEGEVCACGRRGCVGHITVPRTLVQQAVHAGVLTAAEAGSPDSTVDVDAAFTRLAALAAAGDAGAGVILTGAAQALARAIVVIVNLLDIDEVIFGGPFWARVSPAILAALPGAVHADPALIPPHPIRFAQSAIPVDVAAVGAATLVLDNTFSPRPSALLLATE</sequence>
<dbReference type="InterPro" id="IPR000600">
    <property type="entry name" value="ROK"/>
</dbReference>
<dbReference type="Pfam" id="PF00480">
    <property type="entry name" value="ROK"/>
    <property type="match status" value="1"/>
</dbReference>
<dbReference type="GO" id="GO:0016301">
    <property type="term" value="F:kinase activity"/>
    <property type="evidence" value="ECO:0007669"/>
    <property type="project" value="UniProtKB-KW"/>
</dbReference>
<dbReference type="GO" id="GO:0003700">
    <property type="term" value="F:DNA-binding transcription factor activity"/>
    <property type="evidence" value="ECO:0007669"/>
    <property type="project" value="InterPro"/>
</dbReference>
<dbReference type="SUPFAM" id="SSF46785">
    <property type="entry name" value="Winged helix' DNA-binding domain"/>
    <property type="match status" value="1"/>
</dbReference>
<name>A0A1H6C8S1_9ACTN</name>
<protein>
    <submittedName>
        <fullName evidence="3">Sugar kinase of the NBD/HSP70 family, may contain an N-terminal HTH domain</fullName>
    </submittedName>
</protein>
<dbReference type="Proteomes" id="UP000236754">
    <property type="component" value="Unassembled WGS sequence"/>
</dbReference>
<keyword evidence="3" id="KW-0418">Kinase</keyword>
<dbReference type="Pfam" id="PF12802">
    <property type="entry name" value="MarR_2"/>
    <property type="match status" value="1"/>
</dbReference>
<dbReference type="InterPro" id="IPR043129">
    <property type="entry name" value="ATPase_NBD"/>
</dbReference>
<dbReference type="RefSeq" id="WP_103887272.1">
    <property type="nucleotide sequence ID" value="NZ_FNVU01000008.1"/>
</dbReference>
<gene>
    <name evidence="3" type="ORF">SAMN05216223_108169</name>
</gene>
<feature type="domain" description="HTH marR-type" evidence="2">
    <location>
        <begin position="15"/>
        <end position="62"/>
    </location>
</feature>
<dbReference type="PANTHER" id="PTHR18964:SF149">
    <property type="entry name" value="BIFUNCTIONAL UDP-N-ACETYLGLUCOSAMINE 2-EPIMERASE_N-ACETYLMANNOSAMINE KINASE"/>
    <property type="match status" value="1"/>
</dbReference>
<dbReference type="PANTHER" id="PTHR18964">
    <property type="entry name" value="ROK (REPRESSOR, ORF, KINASE) FAMILY"/>
    <property type="match status" value="1"/>
</dbReference>
<accession>A0A1H6C8S1</accession>
<dbReference type="InterPro" id="IPR036390">
    <property type="entry name" value="WH_DNA-bd_sf"/>
</dbReference>
<dbReference type="SUPFAM" id="SSF53067">
    <property type="entry name" value="Actin-like ATPase domain"/>
    <property type="match status" value="1"/>
</dbReference>